<dbReference type="RefSeq" id="WP_154406352.1">
    <property type="nucleotide sequence ID" value="NZ_VUNR01000005.1"/>
</dbReference>
<gene>
    <name evidence="1" type="ORF">FYJ84_04205</name>
</gene>
<sequence length="524" mass="59291">MISMEEKIAMAEQNIRLAMIDYNEHIDVDDHILTDEPFYERLAEDSTMAKQGLRELFRKSPSWDEELDAIVLNGNRTHEPVVGMVYSGVVDLLVKAKVGEDIRLSEIAEIARFFACHENEHLPVLQRVAPNAWRPGKKLSRVLHGVCKSLGIVNESKGSWFQKKFAEVADEMNSRKLSYKLFLSLNPAHFLTMSNPHGDDRGQMLTSCHSLTCTEYQYNNGCTGYARDPVTFIAFTVADPSDKETLNNRKTTRQLFMYEPGNGVLCQSRLYTTNGGTDTEVEEYRLYRDLVQREIALLEGEVNLWTKKTVSQWGRTWVHEHGLFGGYADWWHFSNLATVSVLKSHMETASPFIAGEAGLCLKCGEEIDKYLYCNDCLEDMGYDICFCCGDAVHHGNGNEVHDLETGESVVVCDACYDSEVVECNCCERDVFSSQTQCLSGIGRVCDECAENYEKCDWCSNYGNKEETHDAIDHDGSSITVCEYCYNSRFSECKECDDAYPLSTLRDGLCPECFPRVSRETLGRA</sequence>
<dbReference type="AlphaFoldDB" id="A0A6I2UHF1"/>
<accession>A0A6I2UHF1</accession>
<comment type="caution">
    <text evidence="1">The sequence shown here is derived from an EMBL/GenBank/DDBJ whole genome shotgun (WGS) entry which is preliminary data.</text>
</comment>
<evidence type="ECO:0000313" key="1">
    <source>
        <dbReference type="EMBL" id="MSU08196.1"/>
    </source>
</evidence>
<name>A0A6I2UHF1_9FIRM</name>
<proteinExistence type="predicted"/>
<keyword evidence="2" id="KW-1185">Reference proteome</keyword>
<evidence type="ECO:0000313" key="2">
    <source>
        <dbReference type="Proteomes" id="UP000433181"/>
    </source>
</evidence>
<dbReference type="EMBL" id="VUNR01000005">
    <property type="protein sequence ID" value="MSU08196.1"/>
    <property type="molecule type" value="Genomic_DNA"/>
</dbReference>
<organism evidence="1 2">
    <name type="scientific">Anaerovibrio slackiae</name>
    <dbReference type="NCBI Taxonomy" id="2652309"/>
    <lineage>
        <taxon>Bacteria</taxon>
        <taxon>Bacillati</taxon>
        <taxon>Bacillota</taxon>
        <taxon>Negativicutes</taxon>
        <taxon>Selenomonadales</taxon>
        <taxon>Selenomonadaceae</taxon>
        <taxon>Anaerovibrio</taxon>
    </lineage>
</organism>
<reference evidence="1 2" key="1">
    <citation type="submission" date="2019-08" db="EMBL/GenBank/DDBJ databases">
        <title>In-depth cultivation of the pig gut microbiome towards novel bacterial diversity and tailored functional studies.</title>
        <authorList>
            <person name="Wylensek D."/>
            <person name="Hitch T.C.A."/>
            <person name="Clavel T."/>
        </authorList>
    </citation>
    <scope>NUCLEOTIDE SEQUENCE [LARGE SCALE GENOMIC DNA]</scope>
    <source>
        <strain evidence="1 2">WCA-693-APC-5D-A</strain>
    </source>
</reference>
<dbReference type="GeneID" id="96778109"/>
<protein>
    <submittedName>
        <fullName evidence="1">Uncharacterized protein</fullName>
    </submittedName>
</protein>
<dbReference type="Proteomes" id="UP000433181">
    <property type="component" value="Unassembled WGS sequence"/>
</dbReference>